<dbReference type="Proteomes" id="UP001153636">
    <property type="component" value="Chromosome 1"/>
</dbReference>
<dbReference type="InterPro" id="IPR029058">
    <property type="entry name" value="AB_hydrolase_fold"/>
</dbReference>
<dbReference type="GO" id="GO:0016787">
    <property type="term" value="F:hydrolase activity"/>
    <property type="evidence" value="ECO:0007669"/>
    <property type="project" value="UniProtKB-KW"/>
</dbReference>
<evidence type="ECO:0000313" key="5">
    <source>
        <dbReference type="Proteomes" id="UP001153636"/>
    </source>
</evidence>
<dbReference type="Gene3D" id="3.40.50.1820">
    <property type="entry name" value="alpha/beta hydrolase"/>
    <property type="match status" value="1"/>
</dbReference>
<accession>A0A9P0C7U5</accession>
<keyword evidence="5" id="KW-1185">Reference proteome</keyword>
<proteinExistence type="inferred from homology"/>
<dbReference type="InterPro" id="IPR000073">
    <property type="entry name" value="AB_hydrolase_1"/>
</dbReference>
<comment type="similarity">
    <text evidence="1">Belongs to the AB hydrolase superfamily.</text>
</comment>
<dbReference type="PRINTS" id="PR00111">
    <property type="entry name" value="ABHYDROLASE"/>
</dbReference>
<organism evidence="4 5">
    <name type="scientific">Psylliodes chrysocephalus</name>
    <dbReference type="NCBI Taxonomy" id="3402493"/>
    <lineage>
        <taxon>Eukaryota</taxon>
        <taxon>Metazoa</taxon>
        <taxon>Ecdysozoa</taxon>
        <taxon>Arthropoda</taxon>
        <taxon>Hexapoda</taxon>
        <taxon>Insecta</taxon>
        <taxon>Pterygota</taxon>
        <taxon>Neoptera</taxon>
        <taxon>Endopterygota</taxon>
        <taxon>Coleoptera</taxon>
        <taxon>Polyphaga</taxon>
        <taxon>Cucujiformia</taxon>
        <taxon>Chrysomeloidea</taxon>
        <taxon>Chrysomelidae</taxon>
        <taxon>Galerucinae</taxon>
        <taxon>Alticini</taxon>
        <taxon>Psylliodes</taxon>
    </lineage>
</organism>
<sequence>MNLEENKNCRRDIREFNVPIPWGHIAVKVWGIENDPHVIVFHGRMDNAGSFDNLIPLLPNHFYYICVDLPGHGKSSHFPPHLPIHSEDFLMPCLLLVKYFKKEKYIFMGHSYGGQIAFLFSSVYPQFVEKLVTLDVLPLYTIETNKTVEYLRGKIEKVVKIQEKLSTGQPPSYTYEEALQRFCNTRYFGETLFKEAAEPMLKRSLIEKGDGSYYFSTDQRMKAYINPLHDMRYFIECNKLNPISVPVLIIFAKLNDLPRKRFARTLEQLQKNKNVTVLYVDGAHDVHNNYPQRVARYICQFLLLQNAKL</sequence>
<feature type="domain" description="AB hydrolase-1" evidence="3">
    <location>
        <begin position="36"/>
        <end position="154"/>
    </location>
</feature>
<keyword evidence="2" id="KW-0378">Hydrolase</keyword>
<dbReference type="PANTHER" id="PTHR43798">
    <property type="entry name" value="MONOACYLGLYCEROL LIPASE"/>
    <property type="match status" value="1"/>
</dbReference>
<protein>
    <recommendedName>
        <fullName evidence="3">AB hydrolase-1 domain-containing protein</fullName>
    </recommendedName>
</protein>
<name>A0A9P0C7U5_9CUCU</name>
<dbReference type="InterPro" id="IPR050266">
    <property type="entry name" value="AB_hydrolase_sf"/>
</dbReference>
<evidence type="ECO:0000313" key="4">
    <source>
        <dbReference type="EMBL" id="CAH1098607.1"/>
    </source>
</evidence>
<dbReference type="EMBL" id="OV651813">
    <property type="protein sequence ID" value="CAH1098607.1"/>
    <property type="molecule type" value="Genomic_DNA"/>
</dbReference>
<dbReference type="AlphaFoldDB" id="A0A9P0C7U5"/>
<evidence type="ECO:0000259" key="3">
    <source>
        <dbReference type="Pfam" id="PF00561"/>
    </source>
</evidence>
<dbReference type="GO" id="GO:0016020">
    <property type="term" value="C:membrane"/>
    <property type="evidence" value="ECO:0007669"/>
    <property type="project" value="TreeGrafter"/>
</dbReference>
<dbReference type="PANTHER" id="PTHR43798:SF14">
    <property type="entry name" value="SERINE HYDROLASE-LIKE PROTEIN DDB_G0286239"/>
    <property type="match status" value="1"/>
</dbReference>
<reference evidence="4" key="1">
    <citation type="submission" date="2022-01" db="EMBL/GenBank/DDBJ databases">
        <authorList>
            <person name="King R."/>
        </authorList>
    </citation>
    <scope>NUCLEOTIDE SEQUENCE</scope>
</reference>
<evidence type="ECO:0000256" key="2">
    <source>
        <dbReference type="ARBA" id="ARBA00022801"/>
    </source>
</evidence>
<dbReference type="Pfam" id="PF00561">
    <property type="entry name" value="Abhydrolase_1"/>
    <property type="match status" value="1"/>
</dbReference>
<dbReference type="SUPFAM" id="SSF53474">
    <property type="entry name" value="alpha/beta-Hydrolases"/>
    <property type="match status" value="1"/>
</dbReference>
<evidence type="ECO:0000256" key="1">
    <source>
        <dbReference type="ARBA" id="ARBA00008645"/>
    </source>
</evidence>
<gene>
    <name evidence="4" type="ORF">PSYICH_LOCUS123</name>
</gene>
<dbReference type="OrthoDB" id="6431331at2759"/>